<evidence type="ECO:0000313" key="3">
    <source>
        <dbReference type="Proteomes" id="UP001596415"/>
    </source>
</evidence>
<organism evidence="2 3">
    <name type="scientific">Jejudonia soesokkakensis</name>
    <dbReference type="NCBI Taxonomy" id="1323432"/>
    <lineage>
        <taxon>Bacteria</taxon>
        <taxon>Pseudomonadati</taxon>
        <taxon>Bacteroidota</taxon>
        <taxon>Flavobacteriia</taxon>
        <taxon>Flavobacteriales</taxon>
        <taxon>Flavobacteriaceae</taxon>
        <taxon>Jejudonia</taxon>
    </lineage>
</organism>
<dbReference type="Proteomes" id="UP001596415">
    <property type="component" value="Unassembled WGS sequence"/>
</dbReference>
<sequence>MLLVFTQKITPRIPYVFKHICTRILGIEVTFTSVIEEFIAHAGPKLSYGKQPMGNEFFVQSHGLLTQQGIESIDIVVKDWEETKCFFATSERSMIPFDIFSAAFYLLTRYEEYLPHVKDEFGRYPASESLGLKNNFLTQPIIDVWAYKFKSLLLDSFEELNFPKKKMTIHNLVLIQEPYAFKQKGFFRSMVGYGSDLIQLKFLRLFKRTNVILKVSKDPFEIYEWLIETTKKSTAKLTAFFLLGEATRFEESINTRREQFKLLIKHIGDYKQVGLIFSQQALQEYDLLKFEKQRIEEITNRDLQGSINTNFLVDLPNIYRNLVELEVGHDHTMVYQNTPGFRAGTCTPFLFYDLDFEIKTPLIIHPVALTAESLFPLKDAERRVLLDRMLHDVTSVNGTFSMIFKNTDFSLKLKNRVWRTLLSSTLHQND</sequence>
<gene>
    <name evidence="2" type="ORF">ACFQO1_10375</name>
</gene>
<feature type="domain" description="DUF7033" evidence="1">
    <location>
        <begin position="95"/>
        <end position="183"/>
    </location>
</feature>
<proteinExistence type="predicted"/>
<accession>A0ABW2MX06</accession>
<dbReference type="RefSeq" id="WP_380217984.1">
    <property type="nucleotide sequence ID" value="NZ_JBHTBN010000005.1"/>
</dbReference>
<name>A0ABW2MX06_9FLAO</name>
<keyword evidence="3" id="KW-1185">Reference proteome</keyword>
<dbReference type="InterPro" id="IPR054297">
    <property type="entry name" value="DUF7033"/>
</dbReference>
<dbReference type="Pfam" id="PF23019">
    <property type="entry name" value="DUF7033"/>
    <property type="match status" value="1"/>
</dbReference>
<evidence type="ECO:0000259" key="1">
    <source>
        <dbReference type="Pfam" id="PF23019"/>
    </source>
</evidence>
<comment type="caution">
    <text evidence="2">The sequence shown here is derived from an EMBL/GenBank/DDBJ whole genome shotgun (WGS) entry which is preliminary data.</text>
</comment>
<reference evidence="3" key="1">
    <citation type="journal article" date="2019" name="Int. J. Syst. Evol. Microbiol.">
        <title>The Global Catalogue of Microorganisms (GCM) 10K type strain sequencing project: providing services to taxonomists for standard genome sequencing and annotation.</title>
        <authorList>
            <consortium name="The Broad Institute Genomics Platform"/>
            <consortium name="The Broad Institute Genome Sequencing Center for Infectious Disease"/>
            <person name="Wu L."/>
            <person name="Ma J."/>
        </authorList>
    </citation>
    <scope>NUCLEOTIDE SEQUENCE [LARGE SCALE GENOMIC DNA]</scope>
    <source>
        <strain evidence="3">CGMCC 1.16306</strain>
    </source>
</reference>
<dbReference type="EMBL" id="JBHTBN010000005">
    <property type="protein sequence ID" value="MFC7358095.1"/>
    <property type="molecule type" value="Genomic_DNA"/>
</dbReference>
<protein>
    <submittedName>
        <fullName evidence="2">DUF7033 domain-containing protein</fullName>
    </submittedName>
</protein>
<evidence type="ECO:0000313" key="2">
    <source>
        <dbReference type="EMBL" id="MFC7358095.1"/>
    </source>
</evidence>